<dbReference type="Gene3D" id="3.40.50.720">
    <property type="entry name" value="NAD(P)-binding Rossmann-like Domain"/>
    <property type="match status" value="1"/>
</dbReference>
<dbReference type="SUPFAM" id="SSF55347">
    <property type="entry name" value="Glyceraldehyde-3-phosphate dehydrogenase-like, C-terminal domain"/>
    <property type="match status" value="1"/>
</dbReference>
<evidence type="ECO:0000259" key="2">
    <source>
        <dbReference type="Pfam" id="PF22685"/>
    </source>
</evidence>
<dbReference type="EMBL" id="ML975158">
    <property type="protein sequence ID" value="KAF1812264.1"/>
    <property type="molecule type" value="Genomic_DNA"/>
</dbReference>
<dbReference type="PANTHER" id="PTHR43708">
    <property type="entry name" value="CONSERVED EXPRESSED OXIDOREDUCTASE (EUROFUNG)"/>
    <property type="match status" value="1"/>
</dbReference>
<evidence type="ECO:0000259" key="1">
    <source>
        <dbReference type="Pfam" id="PF01408"/>
    </source>
</evidence>
<sequence length="380" mass="41542">MAPIRTALIGLRSNSTRGAGWAALAHLPYLTQSPKYQIVALLNSSKEAAEAAIKKHNLPGDTKAYGTPEELAADDEVDLVVCCTRVDTHYVSLKPILERGKTPVLCEWPLGANLRETHEMTDAVGKSGVRNVVSVQGGFSPLVTTLKALIADGKIGKVLSSNVTTSGMIGGPTTAADFTYSNERKIGGNMLTIMFGHLSEIIFNVLGDLGSFNSILHTKFPTATLVDPQNPLEVVGTQERTTPDELLLQGRLESGTFLSVHVRGGPPNRSAAVPDLVWRIYGEKGEITVSSPQPNIINTAQGITVELHDHASHKVEKIETLSNELEHLPDPARNIARLYEAYADKTWYPDFKHALKRYQLIDEMYRRLDNGQQDIKPNYA</sequence>
<dbReference type="InterPro" id="IPR000683">
    <property type="entry name" value="Gfo/Idh/MocA-like_OxRdtase_N"/>
</dbReference>
<dbReference type="InterPro" id="IPR051317">
    <property type="entry name" value="Gfo/Idh/MocA_oxidoreduct"/>
</dbReference>
<dbReference type="InterPro" id="IPR055080">
    <property type="entry name" value="Gal80p-like_C"/>
</dbReference>
<accession>A0A6G1G2I2</accession>
<dbReference type="Gene3D" id="3.30.360.10">
    <property type="entry name" value="Dihydrodipicolinate Reductase, domain 2"/>
    <property type="match status" value="1"/>
</dbReference>
<dbReference type="Proteomes" id="UP000504638">
    <property type="component" value="Unplaced"/>
</dbReference>
<dbReference type="Pfam" id="PF22685">
    <property type="entry name" value="Gal80p_C-like"/>
    <property type="match status" value="1"/>
</dbReference>
<feature type="domain" description="Gal80p-like C-terminal" evidence="2">
    <location>
        <begin position="141"/>
        <end position="290"/>
    </location>
</feature>
<reference evidence="5" key="3">
    <citation type="submission" date="2025-04" db="UniProtKB">
        <authorList>
            <consortium name="RefSeq"/>
        </authorList>
    </citation>
    <scope>IDENTIFICATION</scope>
    <source>
        <strain evidence="5">CBS 781.70</strain>
    </source>
</reference>
<dbReference type="GO" id="GO:0000166">
    <property type="term" value="F:nucleotide binding"/>
    <property type="evidence" value="ECO:0007669"/>
    <property type="project" value="InterPro"/>
</dbReference>
<evidence type="ECO:0000313" key="4">
    <source>
        <dbReference type="Proteomes" id="UP000504638"/>
    </source>
</evidence>
<dbReference type="GeneID" id="54418125"/>
<reference evidence="3 5" key="1">
    <citation type="submission" date="2020-01" db="EMBL/GenBank/DDBJ databases">
        <authorList>
            <consortium name="DOE Joint Genome Institute"/>
            <person name="Haridas S."/>
            <person name="Albert R."/>
            <person name="Binder M."/>
            <person name="Bloem J."/>
            <person name="Labutti K."/>
            <person name="Salamov A."/>
            <person name="Andreopoulos B."/>
            <person name="Baker S.E."/>
            <person name="Barry K."/>
            <person name="Bills G."/>
            <person name="Bluhm B.H."/>
            <person name="Cannon C."/>
            <person name="Castanera R."/>
            <person name="Culley D.E."/>
            <person name="Daum C."/>
            <person name="Ezra D."/>
            <person name="Gonzalez J.B."/>
            <person name="Henrissat B."/>
            <person name="Kuo A."/>
            <person name="Liang C."/>
            <person name="Lipzen A."/>
            <person name="Lutzoni F."/>
            <person name="Magnuson J."/>
            <person name="Mondo S."/>
            <person name="Nolan M."/>
            <person name="Ohm R."/>
            <person name="Pangilinan J."/>
            <person name="Park H.-J."/>
            <person name="Ramirez L."/>
            <person name="Alfaro M."/>
            <person name="Sun H."/>
            <person name="Tritt A."/>
            <person name="Yoshinaga Y."/>
            <person name="Zwiers L.-H."/>
            <person name="Turgeon B.G."/>
            <person name="Goodwin S.B."/>
            <person name="Spatafora J.W."/>
            <person name="Crous P.W."/>
            <person name="Grigoriev I.V."/>
        </authorList>
    </citation>
    <scope>NUCLEOTIDE SEQUENCE</scope>
    <source>
        <strain evidence="3 5">CBS 781.70</strain>
    </source>
</reference>
<dbReference type="SUPFAM" id="SSF51735">
    <property type="entry name" value="NAD(P)-binding Rossmann-fold domains"/>
    <property type="match status" value="1"/>
</dbReference>
<dbReference type="AlphaFoldDB" id="A0A6G1G2I2"/>
<reference evidence="5" key="2">
    <citation type="submission" date="2020-04" db="EMBL/GenBank/DDBJ databases">
        <authorList>
            <consortium name="NCBI Genome Project"/>
        </authorList>
    </citation>
    <scope>NUCLEOTIDE SEQUENCE</scope>
    <source>
        <strain evidence="5">CBS 781.70</strain>
    </source>
</reference>
<name>A0A6G1G2I2_9PEZI</name>
<protein>
    <submittedName>
        <fullName evidence="3 5">NAD-P-binding protein</fullName>
    </submittedName>
</protein>
<gene>
    <name evidence="3 5" type="ORF">P152DRAFT_436401</name>
</gene>
<dbReference type="PANTHER" id="PTHR43708:SF1">
    <property type="entry name" value="GALACTOSE_LACTOSE METABOLISM REGULATORY PROTEIN GAL80"/>
    <property type="match status" value="1"/>
</dbReference>
<proteinExistence type="predicted"/>
<keyword evidence="4" id="KW-1185">Reference proteome</keyword>
<dbReference type="InterPro" id="IPR036291">
    <property type="entry name" value="NAD(P)-bd_dom_sf"/>
</dbReference>
<dbReference type="OrthoDB" id="64915at2759"/>
<organism evidence="3">
    <name type="scientific">Eremomyces bilateralis CBS 781.70</name>
    <dbReference type="NCBI Taxonomy" id="1392243"/>
    <lineage>
        <taxon>Eukaryota</taxon>
        <taxon>Fungi</taxon>
        <taxon>Dikarya</taxon>
        <taxon>Ascomycota</taxon>
        <taxon>Pezizomycotina</taxon>
        <taxon>Dothideomycetes</taxon>
        <taxon>Dothideomycetes incertae sedis</taxon>
        <taxon>Eremomycetales</taxon>
        <taxon>Eremomycetaceae</taxon>
        <taxon>Eremomyces</taxon>
    </lineage>
</organism>
<evidence type="ECO:0000313" key="3">
    <source>
        <dbReference type="EMBL" id="KAF1812264.1"/>
    </source>
</evidence>
<feature type="domain" description="Gfo/Idh/MocA-like oxidoreductase N-terminal" evidence="1">
    <location>
        <begin position="18"/>
        <end position="131"/>
    </location>
</feature>
<evidence type="ECO:0000313" key="5">
    <source>
        <dbReference type="RefSeq" id="XP_033533895.1"/>
    </source>
</evidence>
<dbReference type="RefSeq" id="XP_033533895.1">
    <property type="nucleotide sequence ID" value="XM_033677555.1"/>
</dbReference>
<dbReference type="Pfam" id="PF01408">
    <property type="entry name" value="GFO_IDH_MocA"/>
    <property type="match status" value="1"/>
</dbReference>